<evidence type="ECO:0000313" key="2">
    <source>
        <dbReference type="RefSeq" id="XP_071928888.1"/>
    </source>
</evidence>
<evidence type="ECO:0000313" key="3">
    <source>
        <dbReference type="RefSeq" id="XP_071928889.1"/>
    </source>
</evidence>
<organism evidence="1 3">
    <name type="scientific">Coffea arabica</name>
    <name type="common">Arabian coffee</name>
    <dbReference type="NCBI Taxonomy" id="13443"/>
    <lineage>
        <taxon>Eukaryota</taxon>
        <taxon>Viridiplantae</taxon>
        <taxon>Streptophyta</taxon>
        <taxon>Embryophyta</taxon>
        <taxon>Tracheophyta</taxon>
        <taxon>Spermatophyta</taxon>
        <taxon>Magnoliopsida</taxon>
        <taxon>eudicotyledons</taxon>
        <taxon>Gunneridae</taxon>
        <taxon>Pentapetalae</taxon>
        <taxon>asterids</taxon>
        <taxon>lamiids</taxon>
        <taxon>Gentianales</taxon>
        <taxon>Rubiaceae</taxon>
        <taxon>Ixoroideae</taxon>
        <taxon>Gardenieae complex</taxon>
        <taxon>Bertiereae - Coffeeae clade</taxon>
        <taxon>Coffeeae</taxon>
        <taxon>Coffea</taxon>
    </lineage>
</organism>
<protein>
    <submittedName>
        <fullName evidence="2 3">Uncharacterized protein isoform X1</fullName>
    </submittedName>
</protein>
<gene>
    <name evidence="2 3" type="primary">LOC113717847</name>
</gene>
<sequence length="125" mass="12974">MSLLDVGPKDGILHLMLQTILITSNGACKLGAFGFTPTGHSSSDSANVQAFHYAYIISAIALLLSFHSAIPAADISGACAAGIGLKGFMLSVNAISASSSTKYASFGTCSRMKLCKAQEVRLILF</sequence>
<keyword evidence="1" id="KW-1185">Reference proteome</keyword>
<dbReference type="RefSeq" id="XP_071928888.1">
    <property type="nucleotide sequence ID" value="XM_072072787.1"/>
</dbReference>
<accession>A0ABM4WAT4</accession>
<dbReference type="GeneID" id="113717847"/>
<dbReference type="Proteomes" id="UP001652660">
    <property type="component" value="Chromosome 11e"/>
</dbReference>
<name>A0ABM4WAT4_COFAR</name>
<proteinExistence type="predicted"/>
<dbReference type="RefSeq" id="XP_071928889.1">
    <property type="nucleotide sequence ID" value="XM_072072788.1"/>
</dbReference>
<reference evidence="2 3" key="1">
    <citation type="submission" date="2025-05" db="UniProtKB">
        <authorList>
            <consortium name="RefSeq"/>
        </authorList>
    </citation>
    <scope>IDENTIFICATION</scope>
    <source>
        <tissue evidence="2 3">Leaves</tissue>
    </source>
</reference>
<evidence type="ECO:0000313" key="1">
    <source>
        <dbReference type="Proteomes" id="UP001652660"/>
    </source>
</evidence>